<dbReference type="AlphaFoldDB" id="C5DMH0"/>
<dbReference type="GO" id="GO:0005737">
    <property type="term" value="C:cytoplasm"/>
    <property type="evidence" value="ECO:0007669"/>
    <property type="project" value="TreeGrafter"/>
</dbReference>
<feature type="region of interest" description="Disordered" evidence="1">
    <location>
        <begin position="191"/>
        <end position="244"/>
    </location>
</feature>
<dbReference type="Proteomes" id="UP000002036">
    <property type="component" value="Chromosome G"/>
</dbReference>
<dbReference type="RefSeq" id="XP_002555418.1">
    <property type="nucleotide sequence ID" value="XM_002555372.1"/>
</dbReference>
<keyword evidence="4" id="KW-1185">Reference proteome</keyword>
<proteinExistence type="predicted"/>
<evidence type="ECO:0000256" key="1">
    <source>
        <dbReference type="SAM" id="MobiDB-lite"/>
    </source>
</evidence>
<dbReference type="PANTHER" id="PTHR28014:SF1">
    <property type="entry name" value="NEGATIVE REGULATOR OF RAS-CAMP PATHWAY"/>
    <property type="match status" value="1"/>
</dbReference>
<dbReference type="eggNOG" id="ENOG502RFNU">
    <property type="taxonomic scope" value="Eukaryota"/>
</dbReference>
<feature type="region of interest" description="Disordered" evidence="1">
    <location>
        <begin position="1"/>
        <end position="36"/>
    </location>
</feature>
<reference evidence="3 4" key="1">
    <citation type="journal article" date="2009" name="Genome Res.">
        <title>Comparative genomics of protoploid Saccharomycetaceae.</title>
        <authorList>
            <consortium name="The Genolevures Consortium"/>
            <person name="Souciet J.-L."/>
            <person name="Dujon B."/>
            <person name="Gaillardin C."/>
            <person name="Johnston M."/>
            <person name="Baret P.V."/>
            <person name="Cliften P."/>
            <person name="Sherman D.J."/>
            <person name="Weissenbach J."/>
            <person name="Westhof E."/>
            <person name="Wincker P."/>
            <person name="Jubin C."/>
            <person name="Poulain J."/>
            <person name="Barbe V."/>
            <person name="Segurens B."/>
            <person name="Artiguenave F."/>
            <person name="Anthouard V."/>
            <person name="Vacherie B."/>
            <person name="Val M.-E."/>
            <person name="Fulton R.S."/>
            <person name="Minx P."/>
            <person name="Wilson R."/>
            <person name="Durrens P."/>
            <person name="Jean G."/>
            <person name="Marck C."/>
            <person name="Martin T."/>
            <person name="Nikolski M."/>
            <person name="Rolland T."/>
            <person name="Seret M.-L."/>
            <person name="Casaregola S."/>
            <person name="Despons L."/>
            <person name="Fairhead C."/>
            <person name="Fischer G."/>
            <person name="Lafontaine I."/>
            <person name="Leh V."/>
            <person name="Lemaire M."/>
            <person name="de Montigny J."/>
            <person name="Neuveglise C."/>
            <person name="Thierry A."/>
            <person name="Blanc-Lenfle I."/>
            <person name="Bleykasten C."/>
            <person name="Diffels J."/>
            <person name="Fritsch E."/>
            <person name="Frangeul L."/>
            <person name="Goeffon A."/>
            <person name="Jauniaux N."/>
            <person name="Kachouri-Lafond R."/>
            <person name="Payen C."/>
            <person name="Potier S."/>
            <person name="Pribylova L."/>
            <person name="Ozanne C."/>
            <person name="Richard G.-F."/>
            <person name="Sacerdot C."/>
            <person name="Straub M.-L."/>
            <person name="Talla E."/>
        </authorList>
    </citation>
    <scope>NUCLEOTIDE SEQUENCE [LARGE SCALE GENOMIC DNA]</scope>
    <source>
        <strain evidence="4">ATCC 56472 / CBS 6340 / NRRL Y-8284</strain>
    </source>
</reference>
<dbReference type="Pfam" id="PF08550">
    <property type="entry name" value="GATA_AreA"/>
    <property type="match status" value="1"/>
</dbReference>
<feature type="domain" description="Nitrogen regulatory protein areA GATA-like" evidence="2">
    <location>
        <begin position="60"/>
        <end position="87"/>
    </location>
</feature>
<dbReference type="GO" id="GO:0006808">
    <property type="term" value="P:regulation of nitrogen utilization"/>
    <property type="evidence" value="ECO:0007669"/>
    <property type="project" value="TreeGrafter"/>
</dbReference>
<feature type="region of interest" description="Disordered" evidence="1">
    <location>
        <begin position="457"/>
        <end position="489"/>
    </location>
</feature>
<dbReference type="GeneID" id="8293694"/>
<dbReference type="InterPro" id="IPR013860">
    <property type="entry name" value="AreA_GATA"/>
</dbReference>
<feature type="compositionally biased region" description="Acidic residues" evidence="1">
    <location>
        <begin position="343"/>
        <end position="367"/>
    </location>
</feature>
<feature type="compositionally biased region" description="Polar residues" evidence="1">
    <location>
        <begin position="149"/>
        <end position="163"/>
    </location>
</feature>
<accession>C5DMH0</accession>
<organism evidence="3 4">
    <name type="scientific">Lachancea thermotolerans (strain ATCC 56472 / CBS 6340 / NRRL Y-8284)</name>
    <name type="common">Yeast</name>
    <name type="synonym">Kluyveromyces thermotolerans</name>
    <dbReference type="NCBI Taxonomy" id="559295"/>
    <lineage>
        <taxon>Eukaryota</taxon>
        <taxon>Fungi</taxon>
        <taxon>Dikarya</taxon>
        <taxon>Ascomycota</taxon>
        <taxon>Saccharomycotina</taxon>
        <taxon>Saccharomycetes</taxon>
        <taxon>Saccharomycetales</taxon>
        <taxon>Saccharomycetaceae</taxon>
        <taxon>Lachancea</taxon>
    </lineage>
</organism>
<gene>
    <name evidence="3" type="ordered locus">KLTH0G08844g</name>
</gene>
<dbReference type="HOGENOM" id="CLU_023053_0_0_1"/>
<sequence>MMEETRSKSASGKHQPSKSKEPSNDPQSNSEADLSRQKFLKVAPSLFTPEKLPLFDSLDLYTALIRSSKALEQGERLHNLSWRIMNKALLKDHELNKSKKRDGVRNLYQVLNPANSGQFQRQQQPRQIPTPPRTHQRTASEMQPMQVMSAMQGTASEAKTSPEQPRFPHIHHQKLPVRATSDLQIKRGLHRAQDPRPGHQPQQPHLQQLHVQHAQSKHAPNKQGARFTLGNDSSVSSPESSQMILASPDATVFAGKREGSAQANSMDASDAQKRKKNHKRVAQPTRSAGSLFTPRPDDGPTASALPTKAISHDHIPKSLFGRKPTAHHKPAAPSSENKVFFSSDDDESDWNSLSDDSELYDDEEDDQYYQKQWDKLMFSRSEQSKGGFHAGRNTTPPPADKHDPKRSLLSGLFLNELANKAPTPPIMTPLTAQHPTLGESSVVAVGDVTPASLRASTSSFFPEGTQEKAPEPSAPSAIPPRYPRSRGSFSSIISDSTLQRYAHQSNAPPTAQTILPTALSTHMFLPNNVHQQRMARSVLSRSALSERRESIDIPSKNRNNSFLKTRMEISEEEEFARAKTGR</sequence>
<feature type="region of interest" description="Disordered" evidence="1">
    <location>
        <begin position="258"/>
        <end position="406"/>
    </location>
</feature>
<dbReference type="OrthoDB" id="5054775at2759"/>
<dbReference type="STRING" id="559295.C5DMH0"/>
<evidence type="ECO:0000259" key="2">
    <source>
        <dbReference type="Pfam" id="PF08550"/>
    </source>
</evidence>
<feature type="compositionally biased region" description="Low complexity" evidence="1">
    <location>
        <begin position="118"/>
        <end position="127"/>
    </location>
</feature>
<dbReference type="PANTHER" id="PTHR28014">
    <property type="entry name" value="NEGATIVE REGULATOR OF RAS-CAMP PATHWAY"/>
    <property type="match status" value="1"/>
</dbReference>
<evidence type="ECO:0000313" key="3">
    <source>
        <dbReference type="EMBL" id="CAR24981.1"/>
    </source>
</evidence>
<dbReference type="EMBL" id="CU928171">
    <property type="protein sequence ID" value="CAR24981.1"/>
    <property type="molecule type" value="Genomic_DNA"/>
</dbReference>
<dbReference type="GO" id="GO:0000122">
    <property type="term" value="P:negative regulation of transcription by RNA polymerase II"/>
    <property type="evidence" value="ECO:0007669"/>
    <property type="project" value="TreeGrafter"/>
</dbReference>
<dbReference type="KEGG" id="lth:KLTH0G08844g"/>
<dbReference type="GO" id="GO:0031930">
    <property type="term" value="P:mitochondria-nucleus signaling pathway"/>
    <property type="evidence" value="ECO:0007669"/>
    <property type="project" value="TreeGrafter"/>
</dbReference>
<protein>
    <submittedName>
        <fullName evidence="3">KLTH0G08844p</fullName>
    </submittedName>
</protein>
<feature type="region of interest" description="Disordered" evidence="1">
    <location>
        <begin position="540"/>
        <end position="565"/>
    </location>
</feature>
<dbReference type="InterPro" id="IPR053043">
    <property type="entry name" value="Ras-cAMP_regulatory"/>
</dbReference>
<feature type="compositionally biased region" description="Polar residues" evidence="1">
    <location>
        <begin position="230"/>
        <end position="244"/>
    </location>
</feature>
<dbReference type="FunCoup" id="C5DMH0">
    <property type="interactions" value="199"/>
</dbReference>
<dbReference type="OMA" id="MFLPNNI"/>
<dbReference type="InParanoid" id="C5DMH0"/>
<feature type="compositionally biased region" description="Low complexity" evidence="1">
    <location>
        <begin position="199"/>
        <end position="214"/>
    </location>
</feature>
<feature type="region of interest" description="Disordered" evidence="1">
    <location>
        <begin position="113"/>
        <end position="173"/>
    </location>
</feature>
<name>C5DMH0_LACTC</name>
<evidence type="ECO:0000313" key="4">
    <source>
        <dbReference type="Proteomes" id="UP000002036"/>
    </source>
</evidence>